<evidence type="ECO:0000313" key="1">
    <source>
        <dbReference type="EMBL" id="MFB9474260.1"/>
    </source>
</evidence>
<keyword evidence="2" id="KW-1185">Reference proteome</keyword>
<comment type="caution">
    <text evidence="1">The sequence shown here is derived from an EMBL/GenBank/DDBJ whole genome shotgun (WGS) entry which is preliminary data.</text>
</comment>
<evidence type="ECO:0000313" key="2">
    <source>
        <dbReference type="Proteomes" id="UP001589568"/>
    </source>
</evidence>
<name>A0ABV5NV96_9ACTN</name>
<accession>A0ABV5NV96</accession>
<dbReference type="RefSeq" id="WP_379484390.1">
    <property type="nucleotide sequence ID" value="NZ_JBHMCF010000038.1"/>
</dbReference>
<proteinExistence type="predicted"/>
<sequence>MDVPPLIRLAGMPSEVLRELRFHEAWQAVERQLQLRRRLRTESEALSDDLYGVIASLADDPVKPFMVGLRRALYQGRAPTAREWSPDTRKALAQDLADRVEQWLALHARLRAGEHDLDELVRSETDARAARLREMASAPAFRRGLLQASAALSDDLDKWLADPHRGAPHRLAAALAKYLTRAAAKTSPFSTFMVTGRGTWSEDDIAVRRLADGVRGARGVLQLGHVTRSDLHAALVASDRTRRALFVRVNPSVVVDRDRLRFLGHPPEEPMITINGTPAIHACLDLLAGTAAGTAAGTLGDLAGRLAERGKADPAQVDAFLDHLVEIGLLQVAPQPGGQVTTPGETARWLRSLGADFVHEGALVQTVSDRLSIDVPIDDVEGHRRRLNDVRRALADLSDHLGQPVASAGGQATFDTAVAESPLAAFGRSAWRPVMDDLQVLRRWLAVFSPSLELKIALDAWWTRRPSADQRMRYLDFYHEVMQEVAGGSPEGRTIGRLWHSPSERRESGSARADELHALRDDAARVLWGEQAGHETVDIDPQRLADAVAGFPLWVDELHSLEVYGQPLLEQAGPEFVVNNVFIGYGKGHRRVDGLAGRRAEPWVIPGDFPLFAGLGGSLGTSLNVREPCVPYEIVYPWHGDARPGIRGIDLRDLWVERDHARGLLRLRASGFDREIRPLHLGMSAPWTLPRAAQLLVKGFGEDAPQPIAALAPRGHWSGTRGREVISRARVGRVTVRRAARHKAPPAIPAPKAGEREAAYLLRLTEWRQIAGIPETCYVKSLFKSRSRARTGEHKPLFIDFANPFLVRVFTDFLRSPHDVVLFEEALPDPVTAHENHGGGHVMEMMLDVSAWDRLT</sequence>
<gene>
    <name evidence="1" type="ORF">ACFFR3_32615</name>
</gene>
<evidence type="ECO:0008006" key="3">
    <source>
        <dbReference type="Google" id="ProtNLM"/>
    </source>
</evidence>
<reference evidence="1 2" key="1">
    <citation type="submission" date="2024-09" db="EMBL/GenBank/DDBJ databases">
        <authorList>
            <person name="Sun Q."/>
            <person name="Mori K."/>
        </authorList>
    </citation>
    <scope>NUCLEOTIDE SEQUENCE [LARGE SCALE GENOMIC DNA]</scope>
    <source>
        <strain evidence="1 2">JCM 3324</strain>
    </source>
</reference>
<protein>
    <recommendedName>
        <fullName evidence="3">Lantibiotic dehydratase N-terminal domain-containing protein</fullName>
    </recommendedName>
</protein>
<organism evidence="1 2">
    <name type="scientific">Nonomuraea salmonea</name>
    <dbReference type="NCBI Taxonomy" id="46181"/>
    <lineage>
        <taxon>Bacteria</taxon>
        <taxon>Bacillati</taxon>
        <taxon>Actinomycetota</taxon>
        <taxon>Actinomycetes</taxon>
        <taxon>Streptosporangiales</taxon>
        <taxon>Streptosporangiaceae</taxon>
        <taxon>Nonomuraea</taxon>
    </lineage>
</organism>
<dbReference type="EMBL" id="JBHMCF010000038">
    <property type="protein sequence ID" value="MFB9474260.1"/>
    <property type="molecule type" value="Genomic_DNA"/>
</dbReference>
<dbReference type="Proteomes" id="UP001589568">
    <property type="component" value="Unassembled WGS sequence"/>
</dbReference>